<accession>A0ABU8HBP4</accession>
<feature type="region of interest" description="Disordered" evidence="3">
    <location>
        <begin position="1"/>
        <end position="28"/>
    </location>
</feature>
<dbReference type="HAMAP" id="MF_01103">
    <property type="entry name" value="UPF0291"/>
    <property type="match status" value="1"/>
</dbReference>
<comment type="caution">
    <text evidence="4">The sequence shown here is derived from an EMBL/GenBank/DDBJ whole genome shotgun (WGS) entry which is preliminary data.</text>
</comment>
<protein>
    <recommendedName>
        <fullName evidence="2">UPF0291 protein WAK64_06645</fullName>
    </recommendedName>
</protein>
<organism evidence="4 5">
    <name type="scientific">Bacillus spongiae</name>
    <dbReference type="NCBI Taxonomy" id="2683610"/>
    <lineage>
        <taxon>Bacteria</taxon>
        <taxon>Bacillati</taxon>
        <taxon>Bacillota</taxon>
        <taxon>Bacilli</taxon>
        <taxon>Bacillales</taxon>
        <taxon>Bacillaceae</taxon>
        <taxon>Bacillus</taxon>
    </lineage>
</organism>
<keyword evidence="1 2" id="KW-0963">Cytoplasm</keyword>
<dbReference type="SUPFAM" id="SSF158221">
    <property type="entry name" value="YnzC-like"/>
    <property type="match status" value="1"/>
</dbReference>
<comment type="similarity">
    <text evidence="2">Belongs to the UPF0291 family.</text>
</comment>
<gene>
    <name evidence="4" type="ORF">WAK64_06645</name>
</gene>
<dbReference type="PANTHER" id="PTHR37300:SF1">
    <property type="entry name" value="UPF0291 PROTEIN YNZC"/>
    <property type="match status" value="1"/>
</dbReference>
<evidence type="ECO:0000256" key="1">
    <source>
        <dbReference type="ARBA" id="ARBA00022490"/>
    </source>
</evidence>
<dbReference type="EMBL" id="JBBAXC010000004">
    <property type="protein sequence ID" value="MEI5906735.1"/>
    <property type="molecule type" value="Genomic_DNA"/>
</dbReference>
<feature type="compositionally biased region" description="Basic and acidic residues" evidence="3">
    <location>
        <begin position="1"/>
        <end position="21"/>
    </location>
</feature>
<sequence length="77" mass="9032">MLTPDKLARLNELSKKAKEDSLSEEEAVERQSLREEYLANFRNSMKKTIENTRIYDPNGDDVTPKKVKDILDRKKLH</sequence>
<keyword evidence="5" id="KW-1185">Reference proteome</keyword>
<dbReference type="Pfam" id="PF05979">
    <property type="entry name" value="DUF896"/>
    <property type="match status" value="1"/>
</dbReference>
<feature type="region of interest" description="Disordered" evidence="3">
    <location>
        <begin position="51"/>
        <end position="77"/>
    </location>
</feature>
<dbReference type="Proteomes" id="UP001312865">
    <property type="component" value="Unassembled WGS sequence"/>
</dbReference>
<dbReference type="RefSeq" id="WP_336586168.1">
    <property type="nucleotide sequence ID" value="NZ_JBBAXC010000004.1"/>
</dbReference>
<proteinExistence type="inferred from homology"/>
<name>A0ABU8HBP4_9BACI</name>
<reference evidence="4 5" key="1">
    <citation type="journal article" date="2018" name="J. Microbiol.">
        <title>Bacillus spongiae sp. nov., isolated from sponge of Jeju Island.</title>
        <authorList>
            <person name="Lee G.E."/>
            <person name="Im W.T."/>
            <person name="Park J.S."/>
        </authorList>
    </citation>
    <scope>NUCLEOTIDE SEQUENCE [LARGE SCALE GENOMIC DNA]</scope>
    <source>
        <strain evidence="4 5">135PIL107-10</strain>
    </source>
</reference>
<dbReference type="Gene3D" id="1.10.287.540">
    <property type="entry name" value="Helix hairpin bin"/>
    <property type="match status" value="1"/>
</dbReference>
<comment type="subcellular location">
    <subcellularLocation>
        <location evidence="2">Cytoplasm</location>
    </subcellularLocation>
</comment>
<evidence type="ECO:0000313" key="5">
    <source>
        <dbReference type="Proteomes" id="UP001312865"/>
    </source>
</evidence>
<evidence type="ECO:0000256" key="3">
    <source>
        <dbReference type="SAM" id="MobiDB-lite"/>
    </source>
</evidence>
<dbReference type="PANTHER" id="PTHR37300">
    <property type="entry name" value="UPF0291 PROTEIN CBO2609/CLC_2481"/>
    <property type="match status" value="1"/>
</dbReference>
<dbReference type="InterPro" id="IPR009242">
    <property type="entry name" value="DUF896"/>
</dbReference>
<feature type="compositionally biased region" description="Basic and acidic residues" evidence="3">
    <location>
        <begin position="62"/>
        <end position="77"/>
    </location>
</feature>
<evidence type="ECO:0000256" key="2">
    <source>
        <dbReference type="HAMAP-Rule" id="MF_01103"/>
    </source>
</evidence>
<evidence type="ECO:0000313" key="4">
    <source>
        <dbReference type="EMBL" id="MEI5906735.1"/>
    </source>
</evidence>